<keyword evidence="3" id="KW-0460">Magnesium</keyword>
<comment type="caution">
    <text evidence="6">The sequence shown here is derived from an EMBL/GenBank/DDBJ whole genome shotgun (WGS) entry which is preliminary data.</text>
</comment>
<protein>
    <recommendedName>
        <fullName evidence="5">Nudix hydrolase domain-containing protein</fullName>
    </recommendedName>
</protein>
<accession>A0AAE2DHE6</accession>
<dbReference type="PANTHER" id="PTHR43046">
    <property type="entry name" value="GDP-MANNOSE MANNOSYL HYDROLASE"/>
    <property type="match status" value="1"/>
</dbReference>
<dbReference type="RefSeq" id="WP_032864228.1">
    <property type="nucleotide sequence ID" value="NZ_JTGH01000029.1"/>
</dbReference>
<evidence type="ECO:0000256" key="4">
    <source>
        <dbReference type="RuleBase" id="RU003476"/>
    </source>
</evidence>
<name>A0AAE2DHE6_PSEFL</name>
<dbReference type="GO" id="GO:0016787">
    <property type="term" value="F:hydrolase activity"/>
    <property type="evidence" value="ECO:0007669"/>
    <property type="project" value="UniProtKB-KW"/>
</dbReference>
<comment type="similarity">
    <text evidence="4">Belongs to the Nudix hydrolase family.</text>
</comment>
<dbReference type="AlphaFoldDB" id="A0AAE2DHE6"/>
<dbReference type="InterPro" id="IPR020084">
    <property type="entry name" value="NUDIX_hydrolase_CS"/>
</dbReference>
<dbReference type="InterPro" id="IPR015797">
    <property type="entry name" value="NUDIX_hydrolase-like_dom_sf"/>
</dbReference>
<dbReference type="InterPro" id="IPR020476">
    <property type="entry name" value="Nudix_hydrolase"/>
</dbReference>
<dbReference type="Proteomes" id="UP000031587">
    <property type="component" value="Unassembled WGS sequence"/>
</dbReference>
<keyword evidence="2 4" id="KW-0378">Hydrolase</keyword>
<dbReference type="SUPFAM" id="SSF55811">
    <property type="entry name" value="Nudix"/>
    <property type="match status" value="1"/>
</dbReference>
<proteinExistence type="inferred from homology"/>
<feature type="domain" description="Nudix hydrolase" evidence="5">
    <location>
        <begin position="3"/>
        <end position="146"/>
    </location>
</feature>
<dbReference type="Pfam" id="PF00293">
    <property type="entry name" value="NUDIX"/>
    <property type="match status" value="1"/>
</dbReference>
<evidence type="ECO:0000259" key="5">
    <source>
        <dbReference type="PROSITE" id="PS51462"/>
    </source>
</evidence>
<evidence type="ECO:0000256" key="3">
    <source>
        <dbReference type="ARBA" id="ARBA00022842"/>
    </source>
</evidence>
<evidence type="ECO:0000256" key="2">
    <source>
        <dbReference type="ARBA" id="ARBA00022801"/>
    </source>
</evidence>
<reference evidence="6 7" key="1">
    <citation type="submission" date="2014-11" db="EMBL/GenBank/DDBJ databases">
        <title>Draft genome sequence of Pseudomonas fluorescens strains SF4c SF39a.</title>
        <authorList>
            <person name="Underwood G.E."/>
            <person name="Ly L.K."/>
            <person name="Bitzer A.S."/>
            <person name="Godino A."/>
            <person name="Bucci V."/>
            <person name="Fischer S."/>
            <person name="Silby M.W."/>
        </authorList>
    </citation>
    <scope>NUCLEOTIDE SEQUENCE [LARGE SCALE GENOMIC DNA]</scope>
    <source>
        <strain evidence="6 7">SF4c</strain>
    </source>
</reference>
<organism evidence="6 7">
    <name type="scientific">Pseudomonas fluorescens</name>
    <dbReference type="NCBI Taxonomy" id="294"/>
    <lineage>
        <taxon>Bacteria</taxon>
        <taxon>Pseudomonadati</taxon>
        <taxon>Pseudomonadota</taxon>
        <taxon>Gammaproteobacteria</taxon>
        <taxon>Pseudomonadales</taxon>
        <taxon>Pseudomonadaceae</taxon>
        <taxon>Pseudomonas</taxon>
    </lineage>
</organism>
<dbReference type="InterPro" id="IPR000086">
    <property type="entry name" value="NUDIX_hydrolase_dom"/>
</dbReference>
<comment type="cofactor">
    <cofactor evidence="1">
        <name>Mg(2+)</name>
        <dbReference type="ChEBI" id="CHEBI:18420"/>
    </cofactor>
</comment>
<dbReference type="PROSITE" id="PS51462">
    <property type="entry name" value="NUDIX"/>
    <property type="match status" value="1"/>
</dbReference>
<dbReference type="EMBL" id="JTGH01000029">
    <property type="protein sequence ID" value="KIF55703.1"/>
    <property type="molecule type" value="Genomic_DNA"/>
</dbReference>
<gene>
    <name evidence="6" type="ORF">QS95_26320</name>
</gene>
<evidence type="ECO:0000313" key="6">
    <source>
        <dbReference type="EMBL" id="KIF55703.1"/>
    </source>
</evidence>
<dbReference type="PRINTS" id="PR00502">
    <property type="entry name" value="NUDIXFAMILY"/>
</dbReference>
<sequence length="155" mass="17655">MPRQRLASRILLISLSNRMLLFKIRYCSGALAGMCYWATPGGKLRADESYEAAAIRELYEETGIEVQSVGQCLAHKEFPWVMPDGEQVLAVEHYFVVRVHDVQLSNASWSDQEREVVCEARWWSEEELAACRESVLPPDLSSLFAQALTRNLHLI</sequence>
<dbReference type="PROSITE" id="PS00893">
    <property type="entry name" value="NUDIX_BOX"/>
    <property type="match status" value="1"/>
</dbReference>
<dbReference type="PANTHER" id="PTHR43046:SF12">
    <property type="entry name" value="GDP-MANNOSE MANNOSYL HYDROLASE"/>
    <property type="match status" value="1"/>
</dbReference>
<evidence type="ECO:0000256" key="1">
    <source>
        <dbReference type="ARBA" id="ARBA00001946"/>
    </source>
</evidence>
<dbReference type="Gene3D" id="3.90.79.10">
    <property type="entry name" value="Nucleoside Triphosphate Pyrophosphohydrolase"/>
    <property type="match status" value="1"/>
</dbReference>
<dbReference type="CDD" id="cd04685">
    <property type="entry name" value="NUDIX_Hydrolase"/>
    <property type="match status" value="1"/>
</dbReference>
<evidence type="ECO:0000313" key="7">
    <source>
        <dbReference type="Proteomes" id="UP000031587"/>
    </source>
</evidence>